<sequence length="330" mass="36230">MIQGPLVLHEDKLLVSHLTPSPVLRRKTYLGSGGARHRSEFVFLQLFHNCISTKGNLAKRGIGLDTCCLLCSVDDETSDHLFLNCVAVTSMWRGFSKFLGASRIVKAEEMLVAWAFWAAAAFWAKTPLAFVSILPSSSTTLSSRLILGKALVNTFYSSQVASSRGRPNHSTRTSLTMSGLDLLTNKTFCNPSFHIPSQVIPVKQLSDGFKSLSYPTMSPCQGSMKELENFVFEDVIIIIRDDYPAFKEQNTIHHRGGKPLGSANKAVKSCNRRWTGVTSVSSFSGASTGAAEVKRLWLEGCEGDSGRRPLDPLLTENPNLLLIREGLGFE</sequence>
<dbReference type="OrthoDB" id="1432984at2759"/>
<comment type="caution">
    <text evidence="2">The sequence shown here is derived from an EMBL/GenBank/DDBJ whole genome shotgun (WGS) entry which is preliminary data.</text>
</comment>
<accession>A0A834SRF6</accession>
<proteinExistence type="predicted"/>
<gene>
    <name evidence="2" type="ORF">G2W53_041145</name>
</gene>
<dbReference type="GO" id="GO:0003964">
    <property type="term" value="F:RNA-directed DNA polymerase activity"/>
    <property type="evidence" value="ECO:0007669"/>
    <property type="project" value="UniProtKB-KW"/>
</dbReference>
<dbReference type="EMBL" id="JAAIUW010000013">
    <property type="protein sequence ID" value="KAF7802034.1"/>
    <property type="molecule type" value="Genomic_DNA"/>
</dbReference>
<dbReference type="Proteomes" id="UP000634136">
    <property type="component" value="Unassembled WGS sequence"/>
</dbReference>
<dbReference type="AlphaFoldDB" id="A0A834SRF6"/>
<reference evidence="2" key="1">
    <citation type="submission" date="2020-09" db="EMBL/GenBank/DDBJ databases">
        <title>Genome-Enabled Discovery of Anthraquinone Biosynthesis in Senna tora.</title>
        <authorList>
            <person name="Kang S.-H."/>
            <person name="Pandey R.P."/>
            <person name="Lee C.-M."/>
            <person name="Sim J.-S."/>
            <person name="Jeong J.-T."/>
            <person name="Choi B.-S."/>
            <person name="Jung M."/>
            <person name="Ginzburg D."/>
            <person name="Zhao K."/>
            <person name="Won S.Y."/>
            <person name="Oh T.-J."/>
            <person name="Yu Y."/>
            <person name="Kim N.-H."/>
            <person name="Lee O.R."/>
            <person name="Lee T.-H."/>
            <person name="Bashyal P."/>
            <person name="Kim T.-S."/>
            <person name="Lee W.-H."/>
            <person name="Kawkins C."/>
            <person name="Kim C.-K."/>
            <person name="Kim J.S."/>
            <person name="Ahn B.O."/>
            <person name="Rhee S.Y."/>
            <person name="Sohng J.K."/>
        </authorList>
    </citation>
    <scope>NUCLEOTIDE SEQUENCE</scope>
    <source>
        <tissue evidence="2">Leaf</tissue>
    </source>
</reference>
<dbReference type="InterPro" id="IPR026960">
    <property type="entry name" value="RVT-Znf"/>
</dbReference>
<feature type="domain" description="Reverse transcriptase zinc-binding" evidence="1">
    <location>
        <begin position="35"/>
        <end position="92"/>
    </location>
</feature>
<organism evidence="2 3">
    <name type="scientific">Senna tora</name>
    <dbReference type="NCBI Taxonomy" id="362788"/>
    <lineage>
        <taxon>Eukaryota</taxon>
        <taxon>Viridiplantae</taxon>
        <taxon>Streptophyta</taxon>
        <taxon>Embryophyta</taxon>
        <taxon>Tracheophyta</taxon>
        <taxon>Spermatophyta</taxon>
        <taxon>Magnoliopsida</taxon>
        <taxon>eudicotyledons</taxon>
        <taxon>Gunneridae</taxon>
        <taxon>Pentapetalae</taxon>
        <taxon>rosids</taxon>
        <taxon>fabids</taxon>
        <taxon>Fabales</taxon>
        <taxon>Fabaceae</taxon>
        <taxon>Caesalpinioideae</taxon>
        <taxon>Cassia clade</taxon>
        <taxon>Senna</taxon>
    </lineage>
</organism>
<evidence type="ECO:0000259" key="1">
    <source>
        <dbReference type="Pfam" id="PF13966"/>
    </source>
</evidence>
<evidence type="ECO:0000313" key="2">
    <source>
        <dbReference type="EMBL" id="KAF7802034.1"/>
    </source>
</evidence>
<dbReference type="Pfam" id="PF13966">
    <property type="entry name" value="zf-RVT"/>
    <property type="match status" value="1"/>
</dbReference>
<protein>
    <submittedName>
        <fullName evidence="2">Reverse transcriptase zinc-binding domain</fullName>
    </submittedName>
</protein>
<name>A0A834SRF6_9FABA</name>
<keyword evidence="2" id="KW-0548">Nucleotidyltransferase</keyword>
<keyword evidence="3" id="KW-1185">Reference proteome</keyword>
<keyword evidence="2" id="KW-0695">RNA-directed DNA polymerase</keyword>
<keyword evidence="2" id="KW-0808">Transferase</keyword>
<evidence type="ECO:0000313" key="3">
    <source>
        <dbReference type="Proteomes" id="UP000634136"/>
    </source>
</evidence>